<dbReference type="Pfam" id="PF18135">
    <property type="entry name" value="Type_ISP_C"/>
    <property type="match status" value="1"/>
</dbReference>
<feature type="domain" description="Type ISP restriction-modification enzyme LLaBIII C-terminal specificity" evidence="2">
    <location>
        <begin position="268"/>
        <end position="352"/>
    </location>
</feature>
<accession>L7LMM2</accession>
<evidence type="ECO:0000259" key="2">
    <source>
        <dbReference type="Pfam" id="PF18135"/>
    </source>
</evidence>
<proteinExistence type="predicted"/>
<dbReference type="InterPro" id="IPR029063">
    <property type="entry name" value="SAM-dependent_MTases_sf"/>
</dbReference>
<feature type="region of interest" description="Disordered" evidence="1">
    <location>
        <begin position="41"/>
        <end position="74"/>
    </location>
</feature>
<evidence type="ECO:0000313" key="4">
    <source>
        <dbReference type="Proteomes" id="UP000035083"/>
    </source>
</evidence>
<reference evidence="3 4" key="1">
    <citation type="submission" date="2012-12" db="EMBL/GenBank/DDBJ databases">
        <title>Whole genome shotgun sequence of Gordonia sihwensis NBRC 108236.</title>
        <authorList>
            <person name="Yoshida I."/>
            <person name="Hosoyama A."/>
            <person name="Tsuchikane K."/>
            <person name="Ando Y."/>
            <person name="Baba S."/>
            <person name="Ohji S."/>
            <person name="Hamada M."/>
            <person name="Tamura T."/>
            <person name="Yamazoe A."/>
            <person name="Yamazaki S."/>
            <person name="Fujita N."/>
        </authorList>
    </citation>
    <scope>NUCLEOTIDE SEQUENCE [LARGE SCALE GENOMIC DNA]</scope>
    <source>
        <strain evidence="3 4">NBRC 108236</strain>
    </source>
</reference>
<dbReference type="InterPro" id="IPR041635">
    <property type="entry name" value="Type_ISP_LLaBIII_C"/>
</dbReference>
<dbReference type="eggNOG" id="COG0286">
    <property type="taxonomic scope" value="Bacteria"/>
</dbReference>
<sequence>MSPHSRLIRTHRGAGVASRFRSNDGRRRLLGTRVRQRLTVRGRSSALAASEPPLDNTFKPSTEPPYSVGQDSANDLNANVSYPTLDGRIKATYAERSIGRSKNSLYDSYLRAFRWATDRIGDTGIVAFVSNGGWINGNTAAGVRLSLADEYSRIYVYNLRGNQRTAGELSHREGGKVFGSGSRSTIAIWIGVKNPSHAGSFELLYRDIGDYLSRDEKLAIINDGHLDTIDWTPITPNAHGDWDDQRNEEFSTWPAIGDKRPQPGQTTVFRTFSSGLKTGRDAWCYAWDHESLASNVEVMLDQYATLQREFSDYAAREGIATPKEPDVTRYLAAHPERTGVGKVSWNRSIKQHVAR</sequence>
<name>L7LMM2_9ACTN</name>
<gene>
    <name evidence="3" type="ORF">GSI01S_34_00020</name>
</gene>
<feature type="region of interest" description="Disordered" evidence="1">
    <location>
        <begin position="1"/>
        <end position="20"/>
    </location>
</feature>
<evidence type="ECO:0000256" key="1">
    <source>
        <dbReference type="SAM" id="MobiDB-lite"/>
    </source>
</evidence>
<comment type="caution">
    <text evidence="3">The sequence shown here is derived from an EMBL/GenBank/DDBJ whole genome shotgun (WGS) entry which is preliminary data.</text>
</comment>
<dbReference type="Proteomes" id="UP000035083">
    <property type="component" value="Unassembled WGS sequence"/>
</dbReference>
<feature type="compositionally biased region" description="Basic residues" evidence="1">
    <location>
        <begin position="1"/>
        <end position="12"/>
    </location>
</feature>
<evidence type="ECO:0000313" key="3">
    <source>
        <dbReference type="EMBL" id="GAC62390.1"/>
    </source>
</evidence>
<dbReference type="SUPFAM" id="SSF53335">
    <property type="entry name" value="S-adenosyl-L-methionine-dependent methyltransferases"/>
    <property type="match status" value="1"/>
</dbReference>
<organism evidence="3 4">
    <name type="scientific">Gordonia sihwensis NBRC 108236</name>
    <dbReference type="NCBI Taxonomy" id="1223544"/>
    <lineage>
        <taxon>Bacteria</taxon>
        <taxon>Bacillati</taxon>
        <taxon>Actinomycetota</taxon>
        <taxon>Actinomycetes</taxon>
        <taxon>Mycobacteriales</taxon>
        <taxon>Gordoniaceae</taxon>
        <taxon>Gordonia</taxon>
    </lineage>
</organism>
<protein>
    <recommendedName>
        <fullName evidence="2">Type ISP restriction-modification enzyme LLaBIII C-terminal specificity domain-containing protein</fullName>
    </recommendedName>
</protein>
<dbReference type="AlphaFoldDB" id="L7LMM2"/>
<dbReference type="EMBL" id="BANU01000034">
    <property type="protein sequence ID" value="GAC62390.1"/>
    <property type="molecule type" value="Genomic_DNA"/>
</dbReference>
<dbReference type="Gene3D" id="3.40.50.150">
    <property type="entry name" value="Vaccinia Virus protein VP39"/>
    <property type="match status" value="1"/>
</dbReference>
<keyword evidence="4" id="KW-1185">Reference proteome</keyword>